<gene>
    <name evidence="2" type="ORF">UFOVP181_458</name>
    <name evidence="1" type="ORF">UFOVP57_183</name>
</gene>
<evidence type="ECO:0000313" key="2">
    <source>
        <dbReference type="EMBL" id="CAB5209385.1"/>
    </source>
</evidence>
<accession>A0A6J5KXA4</accession>
<dbReference type="EMBL" id="LR796187">
    <property type="protein sequence ID" value="CAB4125667.1"/>
    <property type="molecule type" value="Genomic_DNA"/>
</dbReference>
<reference evidence="1" key="1">
    <citation type="submission" date="2020-04" db="EMBL/GenBank/DDBJ databases">
        <authorList>
            <person name="Chiriac C."/>
            <person name="Salcher M."/>
            <person name="Ghai R."/>
            <person name="Kavagutti S V."/>
        </authorList>
    </citation>
    <scope>NUCLEOTIDE SEQUENCE</scope>
</reference>
<sequence length="68" mass="7992">MKTKREIILKIAQRRAMMVLDPYSRFYDDAHFDDAAAVNRIAETYGGTYTEAYSAVREEFRRQLKELA</sequence>
<proteinExistence type="predicted"/>
<protein>
    <submittedName>
        <fullName evidence="1">Uncharacterized protein</fullName>
    </submittedName>
</protein>
<organism evidence="1">
    <name type="scientific">uncultured Caudovirales phage</name>
    <dbReference type="NCBI Taxonomy" id="2100421"/>
    <lineage>
        <taxon>Viruses</taxon>
        <taxon>Duplodnaviria</taxon>
        <taxon>Heunggongvirae</taxon>
        <taxon>Uroviricota</taxon>
        <taxon>Caudoviricetes</taxon>
        <taxon>Peduoviridae</taxon>
        <taxon>Maltschvirus</taxon>
        <taxon>Maltschvirus maltsch</taxon>
    </lineage>
</organism>
<dbReference type="EMBL" id="LR798231">
    <property type="protein sequence ID" value="CAB5209385.1"/>
    <property type="molecule type" value="Genomic_DNA"/>
</dbReference>
<evidence type="ECO:0000313" key="1">
    <source>
        <dbReference type="EMBL" id="CAB4125667.1"/>
    </source>
</evidence>
<name>A0A6J5KXA4_9CAUD</name>